<feature type="region of interest" description="Disordered" evidence="1">
    <location>
        <begin position="1"/>
        <end position="24"/>
    </location>
</feature>
<sequence>MASINELLSPVAEPSSSPEQSPQAFVGQKPESLHFTIEFVLDTACPHCYIGLKNLNAAIDAYKLQHPNATFEVTCSPVILSPSAGRSVDTKEVYYQTIRGFAPSTIQDWTRQGQESGINFSWQEGRTGNSRDSHKLLRLALEATPSTYRSSSFTRAFGHNRLSTTSSSLVTDVTPVGARGPQTQMQLADTIYREYFENNRDLSDRSFLLNTGTSLTNIPAEEIQACLESDEWDYAIDRLSDRNKMEFNAVPVFIIQGRFVAGGWQTPQKLLDIFEHVRAEGPNAPGRILSVPGGGWWMPGGVFRGANQDAAETGRRSAFGSS</sequence>
<dbReference type="PANTHER" id="PTHR13887">
    <property type="entry name" value="GLUTATHIONE S-TRANSFERASE KAPPA"/>
    <property type="match status" value="1"/>
</dbReference>
<dbReference type="OrthoDB" id="1930760at2759"/>
<dbReference type="InterPro" id="IPR001853">
    <property type="entry name" value="DSBA-like_thioredoxin_dom"/>
</dbReference>
<dbReference type="AlphaFoldDB" id="A0A9P8UDL0"/>
<comment type="caution">
    <text evidence="3">The sequence shown here is derived from an EMBL/GenBank/DDBJ whole genome shotgun (WGS) entry which is preliminary data.</text>
</comment>
<evidence type="ECO:0000259" key="2">
    <source>
        <dbReference type="Pfam" id="PF01323"/>
    </source>
</evidence>
<evidence type="ECO:0000313" key="3">
    <source>
        <dbReference type="EMBL" id="KAH6647962.1"/>
    </source>
</evidence>
<name>A0A9P8UDL0_9PEZI</name>
<dbReference type="RefSeq" id="XP_045954474.1">
    <property type="nucleotide sequence ID" value="XM_046100694.1"/>
</dbReference>
<dbReference type="GeneID" id="70129586"/>
<reference evidence="3" key="1">
    <citation type="journal article" date="2021" name="Nat. Commun.">
        <title>Genetic determinants of endophytism in the Arabidopsis root mycobiome.</title>
        <authorList>
            <person name="Mesny F."/>
            <person name="Miyauchi S."/>
            <person name="Thiergart T."/>
            <person name="Pickel B."/>
            <person name="Atanasova L."/>
            <person name="Karlsson M."/>
            <person name="Huettel B."/>
            <person name="Barry K.W."/>
            <person name="Haridas S."/>
            <person name="Chen C."/>
            <person name="Bauer D."/>
            <person name="Andreopoulos W."/>
            <person name="Pangilinan J."/>
            <person name="LaButti K."/>
            <person name="Riley R."/>
            <person name="Lipzen A."/>
            <person name="Clum A."/>
            <person name="Drula E."/>
            <person name="Henrissat B."/>
            <person name="Kohler A."/>
            <person name="Grigoriev I.V."/>
            <person name="Martin F.M."/>
            <person name="Hacquard S."/>
        </authorList>
    </citation>
    <scope>NUCLEOTIDE SEQUENCE</scope>
    <source>
        <strain evidence="3">MPI-SDFR-AT-0073</strain>
    </source>
</reference>
<dbReference type="Pfam" id="PF01323">
    <property type="entry name" value="DSBA"/>
    <property type="match status" value="1"/>
</dbReference>
<dbReference type="InterPro" id="IPR036249">
    <property type="entry name" value="Thioredoxin-like_sf"/>
</dbReference>
<keyword evidence="4" id="KW-1185">Reference proteome</keyword>
<feature type="domain" description="DSBA-like thioredoxin" evidence="2">
    <location>
        <begin position="36"/>
        <end position="174"/>
    </location>
</feature>
<organism evidence="3 4">
    <name type="scientific">Truncatella angustata</name>
    <dbReference type="NCBI Taxonomy" id="152316"/>
    <lineage>
        <taxon>Eukaryota</taxon>
        <taxon>Fungi</taxon>
        <taxon>Dikarya</taxon>
        <taxon>Ascomycota</taxon>
        <taxon>Pezizomycotina</taxon>
        <taxon>Sordariomycetes</taxon>
        <taxon>Xylariomycetidae</taxon>
        <taxon>Amphisphaeriales</taxon>
        <taxon>Sporocadaceae</taxon>
        <taxon>Truncatella</taxon>
    </lineage>
</organism>
<evidence type="ECO:0000313" key="4">
    <source>
        <dbReference type="Proteomes" id="UP000758603"/>
    </source>
</evidence>
<dbReference type="GO" id="GO:0016491">
    <property type="term" value="F:oxidoreductase activity"/>
    <property type="evidence" value="ECO:0007669"/>
    <property type="project" value="InterPro"/>
</dbReference>
<dbReference type="EMBL" id="JAGPXC010000008">
    <property type="protein sequence ID" value="KAH6647962.1"/>
    <property type="molecule type" value="Genomic_DNA"/>
</dbReference>
<dbReference type="Gene3D" id="3.40.30.10">
    <property type="entry name" value="Glutaredoxin"/>
    <property type="match status" value="1"/>
</dbReference>
<feature type="compositionally biased region" description="Low complexity" evidence="1">
    <location>
        <begin position="9"/>
        <end position="24"/>
    </location>
</feature>
<dbReference type="PANTHER" id="PTHR13887:SF41">
    <property type="entry name" value="THIOREDOXIN SUPERFAMILY PROTEIN"/>
    <property type="match status" value="1"/>
</dbReference>
<proteinExistence type="predicted"/>
<gene>
    <name evidence="3" type="ORF">BKA67DRAFT_539792</name>
</gene>
<dbReference type="Proteomes" id="UP000758603">
    <property type="component" value="Unassembled WGS sequence"/>
</dbReference>
<evidence type="ECO:0000256" key="1">
    <source>
        <dbReference type="SAM" id="MobiDB-lite"/>
    </source>
</evidence>
<accession>A0A9P8UDL0</accession>
<protein>
    <submittedName>
        <fullName evidence="3">Thioredoxin-like protein</fullName>
    </submittedName>
</protein>
<dbReference type="SUPFAM" id="SSF52833">
    <property type="entry name" value="Thioredoxin-like"/>
    <property type="match status" value="1"/>
</dbReference>